<dbReference type="EMBL" id="JAKZFC010000009">
    <property type="protein sequence ID" value="MCH7323737.1"/>
    <property type="molecule type" value="Genomic_DNA"/>
</dbReference>
<feature type="chain" id="PRO_5045130216" evidence="1">
    <location>
        <begin position="21"/>
        <end position="127"/>
    </location>
</feature>
<dbReference type="PROSITE" id="PS51257">
    <property type="entry name" value="PROKAR_LIPOPROTEIN"/>
    <property type="match status" value="1"/>
</dbReference>
<gene>
    <name evidence="3" type="ORF">LZ480_17840</name>
</gene>
<name>A0ABS9UHB5_9BACL</name>
<accession>A0ABS9UHB5</accession>
<evidence type="ECO:0000313" key="4">
    <source>
        <dbReference type="Proteomes" id="UP001316087"/>
    </source>
</evidence>
<evidence type="ECO:0000256" key="1">
    <source>
        <dbReference type="SAM" id="SignalP"/>
    </source>
</evidence>
<dbReference type="Gene3D" id="3.10.450.590">
    <property type="match status" value="1"/>
</dbReference>
<dbReference type="Proteomes" id="UP001316087">
    <property type="component" value="Unassembled WGS sequence"/>
</dbReference>
<organism evidence="3 4">
    <name type="scientific">Solibacillus palustris</name>
    <dbReference type="NCBI Taxonomy" id="2908203"/>
    <lineage>
        <taxon>Bacteria</taxon>
        <taxon>Bacillati</taxon>
        <taxon>Bacillota</taxon>
        <taxon>Bacilli</taxon>
        <taxon>Bacillales</taxon>
        <taxon>Caryophanaceae</taxon>
        <taxon>Solibacillus</taxon>
    </lineage>
</organism>
<dbReference type="Pfam" id="PF13026">
    <property type="entry name" value="DUF3887"/>
    <property type="match status" value="1"/>
</dbReference>
<dbReference type="InterPro" id="IPR024981">
    <property type="entry name" value="DUF3887"/>
</dbReference>
<feature type="domain" description="DUF3887" evidence="2">
    <location>
        <begin position="36"/>
        <end position="124"/>
    </location>
</feature>
<protein>
    <submittedName>
        <fullName evidence="3">DUF3887 domain-containing protein</fullName>
    </submittedName>
</protein>
<comment type="caution">
    <text evidence="3">The sequence shown here is derived from an EMBL/GenBank/DDBJ whole genome shotgun (WGS) entry which is preliminary data.</text>
</comment>
<evidence type="ECO:0000313" key="3">
    <source>
        <dbReference type="EMBL" id="MCH7323737.1"/>
    </source>
</evidence>
<reference evidence="3 4" key="1">
    <citation type="submission" date="2022-03" db="EMBL/GenBank/DDBJ databases">
        <authorList>
            <person name="Jo J.-H."/>
            <person name="Im W.-T."/>
        </authorList>
    </citation>
    <scope>NUCLEOTIDE SEQUENCE [LARGE SCALE GENOMIC DNA]</scope>
    <source>
        <strain evidence="3 4">MA9</strain>
    </source>
</reference>
<sequence>MKKWAVVLVGIILSVMLVGCGDKANVDTSQVYSAKAEEIVKWINDKNYDKITEQFDENLKAQLTADQLAQIEPVIAQSGDFEKVEKSTVEEKDGMKVVVLVAQYSNEKRVFTVTYDDKDKIAGLFVQ</sequence>
<dbReference type="RefSeq" id="WP_241370896.1">
    <property type="nucleotide sequence ID" value="NZ_JAKZFC010000009.1"/>
</dbReference>
<keyword evidence="1" id="KW-0732">Signal</keyword>
<evidence type="ECO:0000259" key="2">
    <source>
        <dbReference type="Pfam" id="PF13026"/>
    </source>
</evidence>
<feature type="signal peptide" evidence="1">
    <location>
        <begin position="1"/>
        <end position="20"/>
    </location>
</feature>
<keyword evidence="4" id="KW-1185">Reference proteome</keyword>
<proteinExistence type="predicted"/>